<dbReference type="PANTHER" id="PTHR30126:SF93">
    <property type="entry name" value="HTH LYSR-TYPE DOMAIN-CONTAINING PROTEIN"/>
    <property type="match status" value="1"/>
</dbReference>
<sequence>MNFNDMSIFVTIYETRSINKSSKILQYAQSNLSARLKVLETELDTKLFYRKYNGLIPTESGDLFYQFCKETSNNLEKLKKKCETSKISILISELLFNHDINNSQTIDLDKSEINIQKTSDIPIIAHQEDFDKIFCFQKIENLKHYDETIGHIESVYACSSIIKSSEGMPIFVNKDENCPFRKQSLKKFAHLKSVVEIDSFENIISLVENGKGIALLPKWLNKRANIKPYDQDIVLIPFYQYEKQNQNKYRLF</sequence>
<organism evidence="5 6">
    <name type="scientific">Streptococcus sanguinis SK355</name>
    <dbReference type="NCBI Taxonomy" id="888816"/>
    <lineage>
        <taxon>Bacteria</taxon>
        <taxon>Bacillati</taxon>
        <taxon>Bacillota</taxon>
        <taxon>Bacilli</taxon>
        <taxon>Lactobacillales</taxon>
        <taxon>Streptococcaceae</taxon>
        <taxon>Streptococcus</taxon>
    </lineage>
</organism>
<dbReference type="PANTHER" id="PTHR30126">
    <property type="entry name" value="HTH-TYPE TRANSCRIPTIONAL REGULATOR"/>
    <property type="match status" value="1"/>
</dbReference>
<dbReference type="eggNOG" id="COG0583">
    <property type="taxonomic scope" value="Bacteria"/>
</dbReference>
<dbReference type="Pfam" id="PF00126">
    <property type="entry name" value="HTH_1"/>
    <property type="match status" value="1"/>
</dbReference>
<dbReference type="PATRIC" id="fig|888816.3.peg.868"/>
<dbReference type="InterPro" id="IPR000847">
    <property type="entry name" value="LysR_HTH_N"/>
</dbReference>
<dbReference type="STRING" id="888816.HMPREF9389_0895"/>
<gene>
    <name evidence="5" type="primary">nac</name>
    <name evidence="5" type="ORF">HMPREF9389_0895</name>
</gene>
<evidence type="ECO:0000256" key="2">
    <source>
        <dbReference type="ARBA" id="ARBA00023015"/>
    </source>
</evidence>
<accession>F3UPR2</accession>
<proteinExistence type="inferred from homology"/>
<dbReference type="GO" id="GO:0003700">
    <property type="term" value="F:DNA-binding transcription factor activity"/>
    <property type="evidence" value="ECO:0007669"/>
    <property type="project" value="InterPro"/>
</dbReference>
<protein>
    <submittedName>
        <fullName evidence="5">LysR family transcriptional regulator</fullName>
    </submittedName>
</protein>
<reference evidence="5 6" key="1">
    <citation type="submission" date="2011-03" db="EMBL/GenBank/DDBJ databases">
        <authorList>
            <person name="Muzny D."/>
            <person name="Qin X."/>
            <person name="Deng J."/>
            <person name="Jiang H."/>
            <person name="Liu Y."/>
            <person name="Qu J."/>
            <person name="Song X.-Z."/>
            <person name="Zhang L."/>
            <person name="Thornton R."/>
            <person name="Coyle M."/>
            <person name="Francisco L."/>
            <person name="Jackson L."/>
            <person name="Javaid M."/>
            <person name="Korchina V."/>
            <person name="Kovar C."/>
            <person name="Mata R."/>
            <person name="Mathew T."/>
            <person name="Ngo R."/>
            <person name="Nguyen L."/>
            <person name="Nguyen N."/>
            <person name="Okwuonu G."/>
            <person name="Ongeri F."/>
            <person name="Pham C."/>
            <person name="Simmons D."/>
            <person name="Wilczek-Boney K."/>
            <person name="Hale W."/>
            <person name="Jakkamsetti A."/>
            <person name="Pham P."/>
            <person name="Ruth R."/>
            <person name="San Lucas F."/>
            <person name="Warren J."/>
            <person name="Zhang J."/>
            <person name="Zhao Z."/>
            <person name="Zhou C."/>
            <person name="Zhu D."/>
            <person name="Lee S."/>
            <person name="Bess C."/>
            <person name="Blankenburg K."/>
            <person name="Forbes L."/>
            <person name="Fu Q."/>
            <person name="Gubbala S."/>
            <person name="Hirani K."/>
            <person name="Jayaseelan J.C."/>
            <person name="Lara F."/>
            <person name="Munidasa M."/>
            <person name="Palculict T."/>
            <person name="Patil S."/>
            <person name="Pu L.-L."/>
            <person name="Saada N."/>
            <person name="Tang L."/>
            <person name="Weissenberger G."/>
            <person name="Zhu Y."/>
            <person name="Hemphill L."/>
            <person name="Shang Y."/>
            <person name="Youmans B."/>
            <person name="Ayvaz T."/>
            <person name="Ross M."/>
            <person name="Santibanez J."/>
            <person name="Aqrawi P."/>
            <person name="Gross S."/>
            <person name="Joshi V."/>
            <person name="Fowler G."/>
            <person name="Nazareth L."/>
            <person name="Reid J."/>
            <person name="Worley K."/>
            <person name="Petrosino J."/>
            <person name="Highlander S."/>
            <person name="Gibbs R."/>
        </authorList>
    </citation>
    <scope>NUCLEOTIDE SEQUENCE [LARGE SCALE GENOMIC DNA]</scope>
    <source>
        <strain evidence="5 6">SK355</strain>
    </source>
</reference>
<name>F3UPR2_STRSA</name>
<dbReference type="Gene3D" id="1.10.10.10">
    <property type="entry name" value="Winged helix-like DNA-binding domain superfamily/Winged helix DNA-binding domain"/>
    <property type="match status" value="1"/>
</dbReference>
<dbReference type="AlphaFoldDB" id="F3UPR2"/>
<evidence type="ECO:0000256" key="1">
    <source>
        <dbReference type="ARBA" id="ARBA00009437"/>
    </source>
</evidence>
<dbReference type="EMBL" id="AFFN01000011">
    <property type="protein sequence ID" value="EGJ42182.1"/>
    <property type="molecule type" value="Genomic_DNA"/>
</dbReference>
<dbReference type="InterPro" id="IPR036390">
    <property type="entry name" value="WH_DNA-bd_sf"/>
</dbReference>
<keyword evidence="2" id="KW-0805">Transcription regulation</keyword>
<dbReference type="PROSITE" id="PS50931">
    <property type="entry name" value="HTH_LYSR"/>
    <property type="match status" value="1"/>
</dbReference>
<keyword evidence="3" id="KW-0804">Transcription</keyword>
<dbReference type="InterPro" id="IPR036388">
    <property type="entry name" value="WH-like_DNA-bd_sf"/>
</dbReference>
<comment type="caution">
    <text evidence="5">The sequence shown here is derived from an EMBL/GenBank/DDBJ whole genome shotgun (WGS) entry which is preliminary data.</text>
</comment>
<dbReference type="SUPFAM" id="SSF46785">
    <property type="entry name" value="Winged helix' DNA-binding domain"/>
    <property type="match status" value="1"/>
</dbReference>
<feature type="domain" description="HTH lysR-type" evidence="4">
    <location>
        <begin position="1"/>
        <end position="58"/>
    </location>
</feature>
<comment type="similarity">
    <text evidence="1">Belongs to the LysR transcriptional regulatory family.</text>
</comment>
<dbReference type="HOGENOM" id="CLU_039613_6_1_9"/>
<dbReference type="GO" id="GO:0000976">
    <property type="term" value="F:transcription cis-regulatory region binding"/>
    <property type="evidence" value="ECO:0007669"/>
    <property type="project" value="TreeGrafter"/>
</dbReference>
<evidence type="ECO:0000259" key="4">
    <source>
        <dbReference type="PROSITE" id="PS50931"/>
    </source>
</evidence>
<evidence type="ECO:0000313" key="6">
    <source>
        <dbReference type="Proteomes" id="UP000005589"/>
    </source>
</evidence>
<evidence type="ECO:0000313" key="5">
    <source>
        <dbReference type="EMBL" id="EGJ42182.1"/>
    </source>
</evidence>
<dbReference type="Proteomes" id="UP000005589">
    <property type="component" value="Unassembled WGS sequence"/>
</dbReference>
<dbReference type="RefSeq" id="WP_002929166.1">
    <property type="nucleotide sequence ID" value="NZ_GL890993.1"/>
</dbReference>
<evidence type="ECO:0000256" key="3">
    <source>
        <dbReference type="ARBA" id="ARBA00023163"/>
    </source>
</evidence>